<keyword evidence="11 14" id="KW-1133">Transmembrane helix</keyword>
<evidence type="ECO:0000256" key="1">
    <source>
        <dbReference type="ARBA" id="ARBA00000085"/>
    </source>
</evidence>
<dbReference type="InterPro" id="IPR003594">
    <property type="entry name" value="HATPase_dom"/>
</dbReference>
<dbReference type="EMBL" id="PREZ01000001">
    <property type="protein sequence ID" value="PPA72264.1"/>
    <property type="molecule type" value="Genomic_DNA"/>
</dbReference>
<evidence type="ECO:0000256" key="10">
    <source>
        <dbReference type="ARBA" id="ARBA00022840"/>
    </source>
</evidence>
<comment type="caution">
    <text evidence="17">The sequence shown here is derived from an EMBL/GenBank/DDBJ whole genome shotgun (WGS) entry which is preliminary data.</text>
</comment>
<accession>A0A2S5GH67</accession>
<evidence type="ECO:0000313" key="18">
    <source>
        <dbReference type="Proteomes" id="UP000239047"/>
    </source>
</evidence>
<gene>
    <name evidence="17" type="ORF">C4B60_02475</name>
</gene>
<dbReference type="InterPro" id="IPR005467">
    <property type="entry name" value="His_kinase_dom"/>
</dbReference>
<dbReference type="Gene3D" id="3.30.565.10">
    <property type="entry name" value="Histidine kinase-like ATPase, C-terminal domain"/>
    <property type="match status" value="1"/>
</dbReference>
<feature type="transmembrane region" description="Helical" evidence="14">
    <location>
        <begin position="7"/>
        <end position="30"/>
    </location>
</feature>
<dbReference type="CDD" id="cd06225">
    <property type="entry name" value="HAMP"/>
    <property type="match status" value="1"/>
</dbReference>
<evidence type="ECO:0000256" key="9">
    <source>
        <dbReference type="ARBA" id="ARBA00022777"/>
    </source>
</evidence>
<dbReference type="PANTHER" id="PTHR45528:SF1">
    <property type="entry name" value="SENSOR HISTIDINE KINASE CPXA"/>
    <property type="match status" value="1"/>
</dbReference>
<dbReference type="PROSITE" id="PS50109">
    <property type="entry name" value="HIS_KIN"/>
    <property type="match status" value="1"/>
</dbReference>
<dbReference type="Gene3D" id="6.10.340.10">
    <property type="match status" value="1"/>
</dbReference>
<sequence length="455" mass="51158">MKLQNKIHLYTSAVFAALLAVISISIYLLFSNLTYSSALESAQLTAKGSIPGVNQTVGLITDTELLRIFVPPNGAMKIITDAGESIGSANSMGQNHLSETPDRFYQEERVEIIRIEGERYTFVSMPNPWVDGTVINIQYIESLEAEKNNLQVLRNVLIIVTLIGMIPVILSARVLSNLVIKPITSMISTMKEIQDSGEFKRLPLENKSKDELYEMGNTFNLMMDLLETNFDKQDQFISNASHELKTPLTVIESYANLLKRRGFEQKELANESIEAIHSEAIRMKELTQQLLLLARQGENWNLQLEEVMIEKMTKDSIKAFQNASEHEIEFLVKEKVKTIADKQKLRQLLYIFLDNAHKYSDEKITVVVGRNGEEGYIRIEDRGQGIPKEDLPKVFDRFYRVDKARNRKSGGSGLGLSLAKELAAAIQARITLDSLEGVGTIATIYLPLKKDEAAG</sequence>
<evidence type="ECO:0000256" key="5">
    <source>
        <dbReference type="ARBA" id="ARBA00022553"/>
    </source>
</evidence>
<keyword evidence="6" id="KW-0808">Transferase</keyword>
<protein>
    <recommendedName>
        <fullName evidence="3">histidine kinase</fullName>
        <ecNumber evidence="3">2.7.13.3</ecNumber>
    </recommendedName>
</protein>
<dbReference type="EC" id="2.7.13.3" evidence="3"/>
<dbReference type="InterPro" id="IPR004358">
    <property type="entry name" value="Sig_transdc_His_kin-like_C"/>
</dbReference>
<dbReference type="AlphaFoldDB" id="A0A2S5GH67"/>
<dbReference type="InterPro" id="IPR036097">
    <property type="entry name" value="HisK_dim/P_sf"/>
</dbReference>
<evidence type="ECO:0000256" key="2">
    <source>
        <dbReference type="ARBA" id="ARBA00004651"/>
    </source>
</evidence>
<evidence type="ECO:0000256" key="13">
    <source>
        <dbReference type="ARBA" id="ARBA00023136"/>
    </source>
</evidence>
<keyword evidence="12" id="KW-0902">Two-component regulatory system</keyword>
<dbReference type="SUPFAM" id="SSF47384">
    <property type="entry name" value="Homodimeric domain of signal transducing histidine kinase"/>
    <property type="match status" value="1"/>
</dbReference>
<dbReference type="GO" id="GO:0005886">
    <property type="term" value="C:plasma membrane"/>
    <property type="evidence" value="ECO:0007669"/>
    <property type="project" value="UniProtKB-SubCell"/>
</dbReference>
<dbReference type="Proteomes" id="UP000239047">
    <property type="component" value="Unassembled WGS sequence"/>
</dbReference>
<dbReference type="FunFam" id="1.10.287.130:FF:000001">
    <property type="entry name" value="Two-component sensor histidine kinase"/>
    <property type="match status" value="1"/>
</dbReference>
<keyword evidence="9 17" id="KW-0418">Kinase</keyword>
<dbReference type="InterPro" id="IPR003660">
    <property type="entry name" value="HAMP_dom"/>
</dbReference>
<dbReference type="InterPro" id="IPR050398">
    <property type="entry name" value="HssS/ArlS-like"/>
</dbReference>
<feature type="domain" description="HAMP" evidence="16">
    <location>
        <begin position="177"/>
        <end position="231"/>
    </location>
</feature>
<evidence type="ECO:0000256" key="14">
    <source>
        <dbReference type="SAM" id="Phobius"/>
    </source>
</evidence>
<proteinExistence type="predicted"/>
<dbReference type="SMART" id="SM00304">
    <property type="entry name" value="HAMP"/>
    <property type="match status" value="1"/>
</dbReference>
<dbReference type="InterPro" id="IPR036890">
    <property type="entry name" value="HATPase_C_sf"/>
</dbReference>
<evidence type="ECO:0000259" key="15">
    <source>
        <dbReference type="PROSITE" id="PS50109"/>
    </source>
</evidence>
<evidence type="ECO:0000256" key="4">
    <source>
        <dbReference type="ARBA" id="ARBA00022475"/>
    </source>
</evidence>
<feature type="domain" description="Histidine kinase" evidence="15">
    <location>
        <begin position="239"/>
        <end position="450"/>
    </location>
</feature>
<comment type="subcellular location">
    <subcellularLocation>
        <location evidence="2">Cell membrane</location>
        <topology evidence="2">Multi-pass membrane protein</topology>
    </subcellularLocation>
</comment>
<keyword evidence="18" id="KW-1185">Reference proteome</keyword>
<keyword evidence="8" id="KW-0547">Nucleotide-binding</keyword>
<dbReference type="SUPFAM" id="SSF55874">
    <property type="entry name" value="ATPase domain of HSP90 chaperone/DNA topoisomerase II/histidine kinase"/>
    <property type="match status" value="1"/>
</dbReference>
<evidence type="ECO:0000256" key="3">
    <source>
        <dbReference type="ARBA" id="ARBA00012438"/>
    </source>
</evidence>
<dbReference type="InterPro" id="IPR003661">
    <property type="entry name" value="HisK_dim/P_dom"/>
</dbReference>
<dbReference type="Gene3D" id="1.10.287.130">
    <property type="match status" value="1"/>
</dbReference>
<keyword evidence="10" id="KW-0067">ATP-binding</keyword>
<dbReference type="OrthoDB" id="9786919at2"/>
<evidence type="ECO:0000256" key="6">
    <source>
        <dbReference type="ARBA" id="ARBA00022679"/>
    </source>
</evidence>
<dbReference type="SMART" id="SM00388">
    <property type="entry name" value="HisKA"/>
    <property type="match status" value="1"/>
</dbReference>
<dbReference type="PROSITE" id="PS50885">
    <property type="entry name" value="HAMP"/>
    <property type="match status" value="1"/>
</dbReference>
<evidence type="ECO:0000259" key="16">
    <source>
        <dbReference type="PROSITE" id="PS50885"/>
    </source>
</evidence>
<dbReference type="PANTHER" id="PTHR45528">
    <property type="entry name" value="SENSOR HISTIDINE KINASE CPXA"/>
    <property type="match status" value="1"/>
</dbReference>
<reference evidence="17 18" key="1">
    <citation type="submission" date="2018-02" db="EMBL/GenBank/DDBJ databases">
        <title>Jeotgalibacillus proteolyticum sp. nov. a protease producing bacterium isolated from ocean sediments of Laizhou Bay.</title>
        <authorList>
            <person name="Li Y."/>
        </authorList>
    </citation>
    <scope>NUCLEOTIDE SEQUENCE [LARGE SCALE GENOMIC DNA]</scope>
    <source>
        <strain evidence="17 18">22-7</strain>
    </source>
</reference>
<dbReference type="GO" id="GO:0000155">
    <property type="term" value="F:phosphorelay sensor kinase activity"/>
    <property type="evidence" value="ECO:0007669"/>
    <property type="project" value="InterPro"/>
</dbReference>
<dbReference type="CDD" id="cd00082">
    <property type="entry name" value="HisKA"/>
    <property type="match status" value="1"/>
</dbReference>
<evidence type="ECO:0000256" key="7">
    <source>
        <dbReference type="ARBA" id="ARBA00022692"/>
    </source>
</evidence>
<name>A0A2S5GH67_9BACL</name>
<evidence type="ECO:0000313" key="17">
    <source>
        <dbReference type="EMBL" id="PPA72264.1"/>
    </source>
</evidence>
<dbReference type="PRINTS" id="PR00344">
    <property type="entry name" value="BCTRLSENSOR"/>
</dbReference>
<keyword evidence="4" id="KW-1003">Cell membrane</keyword>
<dbReference type="CDD" id="cd00075">
    <property type="entry name" value="HATPase"/>
    <property type="match status" value="1"/>
</dbReference>
<organism evidence="17 18">
    <name type="scientific">Jeotgalibacillus proteolyticus</name>
    <dbReference type="NCBI Taxonomy" id="2082395"/>
    <lineage>
        <taxon>Bacteria</taxon>
        <taxon>Bacillati</taxon>
        <taxon>Bacillota</taxon>
        <taxon>Bacilli</taxon>
        <taxon>Bacillales</taxon>
        <taxon>Caryophanaceae</taxon>
        <taxon>Jeotgalibacillus</taxon>
    </lineage>
</organism>
<dbReference type="Pfam" id="PF00512">
    <property type="entry name" value="HisKA"/>
    <property type="match status" value="1"/>
</dbReference>
<keyword evidence="5" id="KW-0597">Phosphoprotein</keyword>
<evidence type="ECO:0000256" key="8">
    <source>
        <dbReference type="ARBA" id="ARBA00022741"/>
    </source>
</evidence>
<dbReference type="GO" id="GO:0005524">
    <property type="term" value="F:ATP binding"/>
    <property type="evidence" value="ECO:0007669"/>
    <property type="project" value="UniProtKB-KW"/>
</dbReference>
<dbReference type="Pfam" id="PF00672">
    <property type="entry name" value="HAMP"/>
    <property type="match status" value="1"/>
</dbReference>
<dbReference type="SMART" id="SM00387">
    <property type="entry name" value="HATPase_c"/>
    <property type="match status" value="1"/>
</dbReference>
<keyword evidence="13 14" id="KW-0472">Membrane</keyword>
<evidence type="ECO:0000256" key="12">
    <source>
        <dbReference type="ARBA" id="ARBA00023012"/>
    </source>
</evidence>
<evidence type="ECO:0000256" key="11">
    <source>
        <dbReference type="ARBA" id="ARBA00022989"/>
    </source>
</evidence>
<keyword evidence="7 14" id="KW-0812">Transmembrane</keyword>
<dbReference type="Pfam" id="PF02518">
    <property type="entry name" value="HATPase_c"/>
    <property type="match status" value="1"/>
</dbReference>
<dbReference type="FunFam" id="3.30.565.10:FF:000006">
    <property type="entry name" value="Sensor histidine kinase WalK"/>
    <property type="match status" value="1"/>
</dbReference>
<comment type="catalytic activity">
    <reaction evidence="1">
        <text>ATP + protein L-histidine = ADP + protein N-phospho-L-histidine.</text>
        <dbReference type="EC" id="2.7.13.3"/>
    </reaction>
</comment>
<dbReference type="RefSeq" id="WP_104056393.1">
    <property type="nucleotide sequence ID" value="NZ_PREZ01000001.1"/>
</dbReference>